<dbReference type="FunFam" id="3.30.70.270:FF:000020">
    <property type="entry name" value="Transposon Tf2-6 polyprotein-like Protein"/>
    <property type="match status" value="1"/>
</dbReference>
<dbReference type="InterPro" id="IPR050951">
    <property type="entry name" value="Retrovirus_Pol_polyprotein"/>
</dbReference>
<dbReference type="GO" id="GO:0003676">
    <property type="term" value="F:nucleic acid binding"/>
    <property type="evidence" value="ECO:0007669"/>
    <property type="project" value="InterPro"/>
</dbReference>
<dbReference type="AlphaFoldDB" id="A0A1S4CXC4"/>
<dbReference type="InterPro" id="IPR001584">
    <property type="entry name" value="Integrase_cat-core"/>
</dbReference>
<keyword evidence="2" id="KW-0548">Nucleotidyltransferase</keyword>
<dbReference type="Pfam" id="PF17917">
    <property type="entry name" value="RT_RNaseH"/>
    <property type="match status" value="1"/>
</dbReference>
<evidence type="ECO:0000256" key="1">
    <source>
        <dbReference type="ARBA" id="ARBA00022679"/>
    </source>
</evidence>
<dbReference type="SUPFAM" id="SSF53098">
    <property type="entry name" value="Ribonuclease H-like"/>
    <property type="match status" value="1"/>
</dbReference>
<accession>A0A1S4CXC4</accession>
<evidence type="ECO:0000256" key="2">
    <source>
        <dbReference type="ARBA" id="ARBA00022695"/>
    </source>
</evidence>
<dbReference type="SUPFAM" id="SSF56672">
    <property type="entry name" value="DNA/RNA polymerases"/>
    <property type="match status" value="1"/>
</dbReference>
<evidence type="ECO:0000256" key="5">
    <source>
        <dbReference type="ARBA" id="ARBA00022801"/>
    </source>
</evidence>
<dbReference type="InterPro" id="IPR043502">
    <property type="entry name" value="DNA/RNA_pol_sf"/>
</dbReference>
<dbReference type="InterPro" id="IPR036397">
    <property type="entry name" value="RNaseH_sf"/>
</dbReference>
<evidence type="ECO:0000256" key="3">
    <source>
        <dbReference type="ARBA" id="ARBA00022722"/>
    </source>
</evidence>
<dbReference type="SMR" id="A0A1S4CXC4"/>
<dbReference type="InterPro" id="IPR043128">
    <property type="entry name" value="Rev_trsase/Diguanyl_cyclase"/>
</dbReference>
<organism evidence="8">
    <name type="scientific">Nicotiana tabacum</name>
    <name type="common">Common tobacco</name>
    <dbReference type="NCBI Taxonomy" id="4097"/>
    <lineage>
        <taxon>Eukaryota</taxon>
        <taxon>Viridiplantae</taxon>
        <taxon>Streptophyta</taxon>
        <taxon>Embryophyta</taxon>
        <taxon>Tracheophyta</taxon>
        <taxon>Spermatophyta</taxon>
        <taxon>Magnoliopsida</taxon>
        <taxon>eudicotyledons</taxon>
        <taxon>Gunneridae</taxon>
        <taxon>Pentapetalae</taxon>
        <taxon>asterids</taxon>
        <taxon>lamiids</taxon>
        <taxon>Solanales</taxon>
        <taxon>Solanaceae</taxon>
        <taxon>Nicotianoideae</taxon>
        <taxon>Nicotianeae</taxon>
        <taxon>Nicotiana</taxon>
    </lineage>
</organism>
<dbReference type="InterPro" id="IPR041373">
    <property type="entry name" value="RT_RNaseH"/>
</dbReference>
<keyword evidence="4" id="KW-0255">Endonuclease</keyword>
<dbReference type="KEGG" id="nta:107823630"/>
<dbReference type="GO" id="GO:0015074">
    <property type="term" value="P:DNA integration"/>
    <property type="evidence" value="ECO:0007669"/>
    <property type="project" value="InterPro"/>
</dbReference>
<keyword evidence="6" id="KW-0695">RNA-directed DNA polymerase</keyword>
<dbReference type="GO" id="GO:0004519">
    <property type="term" value="F:endonuclease activity"/>
    <property type="evidence" value="ECO:0007669"/>
    <property type="project" value="UniProtKB-KW"/>
</dbReference>
<reference evidence="8" key="1">
    <citation type="submission" date="2025-08" db="UniProtKB">
        <authorList>
            <consortium name="RefSeq"/>
        </authorList>
    </citation>
    <scope>IDENTIFICATION</scope>
</reference>
<dbReference type="PANTHER" id="PTHR37984">
    <property type="entry name" value="PROTEIN CBG26694"/>
    <property type="match status" value="1"/>
</dbReference>
<evidence type="ECO:0000313" key="8">
    <source>
        <dbReference type="RefSeq" id="XP_016505805.1"/>
    </source>
</evidence>
<evidence type="ECO:0000259" key="7">
    <source>
        <dbReference type="PROSITE" id="PS50994"/>
    </source>
</evidence>
<keyword evidence="1" id="KW-0808">Transferase</keyword>
<feature type="domain" description="Integrase catalytic" evidence="7">
    <location>
        <begin position="233"/>
        <end position="329"/>
    </location>
</feature>
<name>A0A1S4CXC4_TOBAC</name>
<dbReference type="Gene3D" id="3.30.420.10">
    <property type="entry name" value="Ribonuclease H-like superfamily/Ribonuclease H"/>
    <property type="match status" value="1"/>
</dbReference>
<dbReference type="PROSITE" id="PS50994">
    <property type="entry name" value="INTEGRASE"/>
    <property type="match status" value="1"/>
</dbReference>
<keyword evidence="5" id="KW-0378">Hydrolase</keyword>
<dbReference type="PANTHER" id="PTHR37984:SF5">
    <property type="entry name" value="PROTEIN NYNRIN-LIKE"/>
    <property type="match status" value="1"/>
</dbReference>
<sequence>MVDGGIVLGHKISKQGIEVDRAKIEIISKLPPPISVKGVRSFLGHAGFYRRFIKDFSKIANPMCKLLEKYATFVFDEKCLKAFEELKEKLTTAPIIVTLDWSLPFELMCDASGVAIGAVLGQRHNKILHPVYYASKTLNGAQMNYTMTEQEFLAIVYAFEKFRTYLLGSKVIVYTDHAALRYLMAKRDTKPRLIRWVLLLLEEAGRPKEDFDINDAFPYEHILALSDTFAPWYADIANYLRRWFSFPQQAFTGLLEKYGVKHKVATPYHPQSSSQVEVSNREIKNLLAKTVNANRTDWSRKLEDALWAYRTTFKTPIGTSPYRLLFGKACHLPVELEHKTMWALKRLNLGWAEATNLRMTQLNEMEEFRLHAYELEYKERMKFVHDKKILKQEFKSGELVLLFNSRLKLFPGKLKSKWSGPFKIVNVSPYGAIELELEDGLRTFKVNGQRVKHYMGTTEDKHLIDQIALKESPIPTTE</sequence>
<dbReference type="GO" id="GO:0016787">
    <property type="term" value="F:hydrolase activity"/>
    <property type="evidence" value="ECO:0007669"/>
    <property type="project" value="UniProtKB-KW"/>
</dbReference>
<dbReference type="FunFam" id="3.10.20.370:FF:000001">
    <property type="entry name" value="Retrovirus-related Pol polyprotein from transposon 17.6-like protein"/>
    <property type="match status" value="1"/>
</dbReference>
<dbReference type="Gene3D" id="3.30.70.270">
    <property type="match status" value="1"/>
</dbReference>
<dbReference type="CDD" id="cd09274">
    <property type="entry name" value="RNase_HI_RT_Ty3"/>
    <property type="match status" value="1"/>
</dbReference>
<keyword evidence="3" id="KW-0540">Nuclease</keyword>
<dbReference type="OrthoDB" id="10055717at2759"/>
<evidence type="ECO:0000256" key="6">
    <source>
        <dbReference type="ARBA" id="ARBA00022918"/>
    </source>
</evidence>
<dbReference type="RefSeq" id="XP_016505805.1">
    <property type="nucleotide sequence ID" value="XM_016650319.1"/>
</dbReference>
<protein>
    <recommendedName>
        <fullName evidence="7">Integrase catalytic domain-containing protein</fullName>
    </recommendedName>
</protein>
<proteinExistence type="predicted"/>
<dbReference type="GO" id="GO:0003964">
    <property type="term" value="F:RNA-directed DNA polymerase activity"/>
    <property type="evidence" value="ECO:0007669"/>
    <property type="project" value="UniProtKB-KW"/>
</dbReference>
<dbReference type="InterPro" id="IPR012337">
    <property type="entry name" value="RNaseH-like_sf"/>
</dbReference>
<evidence type="ECO:0000256" key="4">
    <source>
        <dbReference type="ARBA" id="ARBA00022759"/>
    </source>
</evidence>
<gene>
    <name evidence="8" type="primary">LOC107823630</name>
</gene>
<dbReference type="PaxDb" id="4097-A0A1S4CXC4"/>